<proteinExistence type="predicted"/>
<dbReference type="Pfam" id="PF19877">
    <property type="entry name" value="DUF6350"/>
    <property type="match status" value="1"/>
</dbReference>
<sequence>MTLGPRGHRHLPMPLWLQGAVVFLQAALLSAVIVLVPVFAAWFAGGFADRSAASAARLAGQVWLLLHGTPLTVATGGDPGVFSLIPLGGTLIPLLLAWRGGRRLARASYTDQLWQAVVGALGVYALAGMGTAYICSTPEVSVPTPLGALVPLVPVTVGLLGGVRREAGSWSRLVGVDPADAVARSSQRMRWAGSYLWSVLRAAGLAVLAVLAAGAVLLAVALAVNWADIITIVEALHPGSVGAAALTVGQLAVLPNLAIWTASYSSGAGFAVGAGTTVSPFTTDVGALPAVPVLGAIPTTTPTFALLTLLIPVIAGMLAGWWFLREAENHFDDWLALRIKPRWISATLSTLVLGVAAGAVAGLLMGLAAWLSGGGIGLGRLTELGPHLGLTAALTAAEVAVGVVLGYVVGPWLERQPPLEELPAREPVSATVDVDDLQPTS</sequence>
<feature type="transmembrane region" description="Helical" evidence="1">
    <location>
        <begin position="146"/>
        <end position="163"/>
    </location>
</feature>
<evidence type="ECO:0000256" key="1">
    <source>
        <dbReference type="SAM" id="Phobius"/>
    </source>
</evidence>
<evidence type="ECO:0000313" key="2">
    <source>
        <dbReference type="EMBL" id="GGC93386.1"/>
    </source>
</evidence>
<dbReference type="Proteomes" id="UP000597761">
    <property type="component" value="Unassembled WGS sequence"/>
</dbReference>
<feature type="transmembrane region" description="Helical" evidence="1">
    <location>
        <begin position="195"/>
        <end position="224"/>
    </location>
</feature>
<keyword evidence="1" id="KW-0812">Transmembrane</keyword>
<dbReference type="InterPro" id="IPR045931">
    <property type="entry name" value="DUF6350"/>
</dbReference>
<comment type="caution">
    <text evidence="2">The sequence shown here is derived from an EMBL/GenBank/DDBJ whole genome shotgun (WGS) entry which is preliminary data.</text>
</comment>
<feature type="transmembrane region" description="Helical" evidence="1">
    <location>
        <begin position="80"/>
        <end position="101"/>
    </location>
</feature>
<evidence type="ECO:0008006" key="4">
    <source>
        <dbReference type="Google" id="ProtNLM"/>
    </source>
</evidence>
<feature type="transmembrane region" description="Helical" evidence="1">
    <location>
        <begin position="113"/>
        <end position="134"/>
    </location>
</feature>
<evidence type="ECO:0000313" key="3">
    <source>
        <dbReference type="Proteomes" id="UP000597761"/>
    </source>
</evidence>
<feature type="transmembrane region" description="Helical" evidence="1">
    <location>
        <begin position="345"/>
        <end position="370"/>
    </location>
</feature>
<name>A0ABQ1PB61_9MICC</name>
<feature type="transmembrane region" description="Helical" evidence="1">
    <location>
        <begin position="20"/>
        <end position="43"/>
    </location>
</feature>
<accession>A0ABQ1PB61</accession>
<keyword evidence="1" id="KW-1133">Transmembrane helix</keyword>
<feature type="transmembrane region" description="Helical" evidence="1">
    <location>
        <begin position="390"/>
        <end position="409"/>
    </location>
</feature>
<feature type="transmembrane region" description="Helical" evidence="1">
    <location>
        <begin position="304"/>
        <end position="324"/>
    </location>
</feature>
<keyword evidence="1" id="KW-0472">Membrane</keyword>
<organism evidence="2 3">
    <name type="scientific">Tersicoccus solisilvae</name>
    <dbReference type="NCBI Taxonomy" id="1882339"/>
    <lineage>
        <taxon>Bacteria</taxon>
        <taxon>Bacillati</taxon>
        <taxon>Actinomycetota</taxon>
        <taxon>Actinomycetes</taxon>
        <taxon>Micrococcales</taxon>
        <taxon>Micrococcaceae</taxon>
        <taxon>Tersicoccus</taxon>
    </lineage>
</organism>
<protein>
    <recommendedName>
        <fullName evidence="4">Integral membrane protein</fullName>
    </recommendedName>
</protein>
<gene>
    <name evidence="2" type="ORF">GCM10011512_20540</name>
</gene>
<dbReference type="EMBL" id="BMJI01000012">
    <property type="protein sequence ID" value="GGC93386.1"/>
    <property type="molecule type" value="Genomic_DNA"/>
</dbReference>
<reference evidence="3" key="1">
    <citation type="journal article" date="2019" name="Int. J. Syst. Evol. Microbiol.">
        <title>The Global Catalogue of Microorganisms (GCM) 10K type strain sequencing project: providing services to taxonomists for standard genome sequencing and annotation.</title>
        <authorList>
            <consortium name="The Broad Institute Genomics Platform"/>
            <consortium name="The Broad Institute Genome Sequencing Center for Infectious Disease"/>
            <person name="Wu L."/>
            <person name="Ma J."/>
        </authorList>
    </citation>
    <scope>NUCLEOTIDE SEQUENCE [LARGE SCALE GENOMIC DNA]</scope>
    <source>
        <strain evidence="3">CGMCC 1.15480</strain>
    </source>
</reference>
<keyword evidence="3" id="KW-1185">Reference proteome</keyword>